<evidence type="ECO:0000259" key="1">
    <source>
        <dbReference type="Pfam" id="PF01471"/>
    </source>
</evidence>
<protein>
    <submittedName>
        <fullName evidence="2">Peptidoglycan-binding domain 1 protein</fullName>
    </submittedName>
</protein>
<evidence type="ECO:0000313" key="2">
    <source>
        <dbReference type="EMBL" id="ADL53532.1"/>
    </source>
</evidence>
<reference evidence="2 3" key="1">
    <citation type="submission" date="2010-08" db="EMBL/GenBank/DDBJ databases">
        <title>Complete sequence of Clostridium cellulovorans 743B.</title>
        <authorList>
            <consortium name="US DOE Joint Genome Institute"/>
            <person name="Lucas S."/>
            <person name="Copeland A."/>
            <person name="Lapidus A."/>
            <person name="Cheng J.-F."/>
            <person name="Bruce D."/>
            <person name="Goodwin L."/>
            <person name="Pitluck S."/>
            <person name="Chertkov O."/>
            <person name="Detter J.C."/>
            <person name="Han C."/>
            <person name="Tapia R."/>
            <person name="Land M."/>
            <person name="Hauser L."/>
            <person name="Chang Y.-J."/>
            <person name="Jeffries C."/>
            <person name="Kyrpides N."/>
            <person name="Ivanova N."/>
            <person name="Mikhailova N."/>
            <person name="Hemme C.L."/>
            <person name="Woyke T."/>
        </authorList>
    </citation>
    <scope>NUCLEOTIDE SEQUENCE [LARGE SCALE GENOMIC DNA]</scope>
    <source>
        <strain evidence="3">ATCC 35296 / DSM 3052 / OCM 3 / 743B</strain>
    </source>
</reference>
<proteinExistence type="predicted"/>
<dbReference type="RefSeq" id="WP_010073873.1">
    <property type="nucleotide sequence ID" value="NC_014393.1"/>
</dbReference>
<dbReference type="SUPFAM" id="SSF47090">
    <property type="entry name" value="PGBD-like"/>
    <property type="match status" value="1"/>
</dbReference>
<dbReference type="Proteomes" id="UP000002730">
    <property type="component" value="Chromosome"/>
</dbReference>
<dbReference type="InterPro" id="IPR002477">
    <property type="entry name" value="Peptidoglycan-bd-like"/>
</dbReference>
<dbReference type="Gene3D" id="1.10.101.10">
    <property type="entry name" value="PGBD-like superfamily/PGBD"/>
    <property type="match status" value="1"/>
</dbReference>
<name>D9SKW0_CLOC7</name>
<dbReference type="AlphaFoldDB" id="D9SKW0"/>
<dbReference type="Pfam" id="PF01471">
    <property type="entry name" value="PG_binding_1"/>
    <property type="match status" value="1"/>
</dbReference>
<dbReference type="EMBL" id="CP002160">
    <property type="protein sequence ID" value="ADL53532.1"/>
    <property type="molecule type" value="Genomic_DNA"/>
</dbReference>
<dbReference type="eggNOG" id="COG3409">
    <property type="taxonomic scope" value="Bacteria"/>
</dbReference>
<dbReference type="InterPro" id="IPR036365">
    <property type="entry name" value="PGBD-like_sf"/>
</dbReference>
<dbReference type="KEGG" id="ccb:Clocel_3864"/>
<dbReference type="InterPro" id="IPR036366">
    <property type="entry name" value="PGBDSf"/>
</dbReference>
<feature type="domain" description="Peptidoglycan binding-like" evidence="1">
    <location>
        <begin position="339"/>
        <end position="398"/>
    </location>
</feature>
<gene>
    <name evidence="2" type="ordered locus">Clocel_3864</name>
</gene>
<dbReference type="OrthoDB" id="2933491at2"/>
<dbReference type="STRING" id="573061.Clocel_3864"/>
<accession>D9SKW0</accession>
<dbReference type="HOGENOM" id="CLU_027560_0_1_9"/>
<organism evidence="2 3">
    <name type="scientific">Clostridium cellulovorans (strain ATCC 35296 / DSM 3052 / OCM 3 / 743B)</name>
    <dbReference type="NCBI Taxonomy" id="573061"/>
    <lineage>
        <taxon>Bacteria</taxon>
        <taxon>Bacillati</taxon>
        <taxon>Bacillota</taxon>
        <taxon>Clostridia</taxon>
        <taxon>Eubacteriales</taxon>
        <taxon>Clostridiaceae</taxon>
        <taxon>Clostridium</taxon>
    </lineage>
</organism>
<evidence type="ECO:0000313" key="3">
    <source>
        <dbReference type="Proteomes" id="UP000002730"/>
    </source>
</evidence>
<sequence length="445" mass="50707">MAKGWLQVRLVKDIAEVPVIDAKILVTQFILDEAENKEYTLKTDKSGFTEAVELFAPNISYSQGYSSYKPYSTCDVKVTADGFKEIKVVGVQILPDATAMQMIALKPKLEGKESEEELIIIPDSQLVLGNTKEKGQNQEHIISKKSDIPENKEVVIPSEVIVHLGAPDDEEAENIKVRFDYYIKNVCSCEVYATWSEVAIKTNIYCIVSFVVNRVYTQWYRKQNKNFDITNDPIYDQAFAKGRNTYTNIDKLVNEAFSTYIIKAKEKRPILAKYCIGEEYIKNSCILKWQSKYLADRGLNPGEIIRTYLGEDKFLSRATKVEGVPIEYLGYPLLLNVAGELVKTVQIYLNTIAKYYSDIPEVKISGNYDLDTANTVEEFQKIFNLNISGIVDFATWYAAARLYVSLVKLNESIVDNVRIYRNGIFIPPIIDEFQGYIPTMDYPEQ</sequence>
<keyword evidence="3" id="KW-1185">Reference proteome</keyword>